<sequence>MTVQTPPDRTQAAPHRSTGTFAVSIITIVVGGCIILGTLASSGLSAVRNARSADAGPPVQLTDTSGVESVDIDVTGGALTVVYDDVPQAELDGDGAGAWRLELRGDTLYVATPRRSFADWGSEKGATLTLPRALEGDAVSVDARIAGGSFDLDGDFGDVDVEVSGGSANVSGGVNALALTVAGGSVSADVDGAVEATFDVAGGELTATLTGEAPTRTSIEVTAGSADIGLPDDTYRFTSEGPGSVDSTLRTSPSATPRVEVQAVMGSVTLRAT</sequence>
<protein>
    <recommendedName>
        <fullName evidence="4">Adhesin domain-containing protein</fullName>
    </recommendedName>
</protein>
<keyword evidence="1" id="KW-0472">Membrane</keyword>
<evidence type="ECO:0000313" key="3">
    <source>
        <dbReference type="Proteomes" id="UP001630303"/>
    </source>
</evidence>
<keyword evidence="1" id="KW-1133">Transmembrane helix</keyword>
<keyword evidence="1" id="KW-0812">Transmembrane</keyword>
<name>A0ABW9GD14_9MICO</name>
<gene>
    <name evidence="2" type="ORF">P5G46_03830</name>
</gene>
<evidence type="ECO:0000256" key="1">
    <source>
        <dbReference type="SAM" id="Phobius"/>
    </source>
</evidence>
<feature type="transmembrane region" description="Helical" evidence="1">
    <location>
        <begin position="20"/>
        <end position="41"/>
    </location>
</feature>
<reference evidence="2 3" key="1">
    <citation type="submission" date="2023-03" db="EMBL/GenBank/DDBJ databases">
        <title>MT1 and MT2 Draft Genomes of Novel Species.</title>
        <authorList>
            <person name="Venkateswaran K."/>
        </authorList>
    </citation>
    <scope>NUCLEOTIDE SEQUENCE [LARGE SCALE GENOMIC DNA]</scope>
    <source>
        <strain evidence="2 3">IF8SW-P5</strain>
    </source>
</reference>
<organism evidence="2 3">
    <name type="scientific">Microbacterium mcarthurae</name>
    <dbReference type="NCBI Taxonomy" id="3035918"/>
    <lineage>
        <taxon>Bacteria</taxon>
        <taxon>Bacillati</taxon>
        <taxon>Actinomycetota</taxon>
        <taxon>Actinomycetes</taxon>
        <taxon>Micrococcales</taxon>
        <taxon>Microbacteriaceae</taxon>
        <taxon>Microbacterium</taxon>
    </lineage>
</organism>
<keyword evidence="3" id="KW-1185">Reference proteome</keyword>
<comment type="caution">
    <text evidence="2">The sequence shown here is derived from an EMBL/GenBank/DDBJ whole genome shotgun (WGS) entry which is preliminary data.</text>
</comment>
<dbReference type="EMBL" id="JAROCE010000001">
    <property type="protein sequence ID" value="MFM2719627.1"/>
    <property type="molecule type" value="Genomic_DNA"/>
</dbReference>
<accession>A0ABW9GD14</accession>
<proteinExistence type="predicted"/>
<evidence type="ECO:0008006" key="4">
    <source>
        <dbReference type="Google" id="ProtNLM"/>
    </source>
</evidence>
<dbReference type="RefSeq" id="WP_375095732.1">
    <property type="nucleotide sequence ID" value="NZ_JAROCE010000001.1"/>
</dbReference>
<dbReference type="Proteomes" id="UP001630303">
    <property type="component" value="Unassembled WGS sequence"/>
</dbReference>
<evidence type="ECO:0000313" key="2">
    <source>
        <dbReference type="EMBL" id="MFM2719627.1"/>
    </source>
</evidence>